<dbReference type="InterPro" id="IPR038071">
    <property type="entry name" value="UROD/MetE-like_sf"/>
</dbReference>
<dbReference type="SUPFAM" id="SSF51726">
    <property type="entry name" value="UROD/MetE-like"/>
    <property type="match status" value="1"/>
</dbReference>
<gene>
    <name evidence="2" type="ORF">SAMN02746065_1571</name>
</gene>
<dbReference type="EMBL" id="FWXY01000057">
    <property type="protein sequence ID" value="SMD14399.1"/>
    <property type="molecule type" value="Genomic_DNA"/>
</dbReference>
<protein>
    <submittedName>
        <fullName evidence="2">Uroporphyrinogen decarboxylase</fullName>
    </submittedName>
</protein>
<dbReference type="AlphaFoldDB" id="A0A1W2EXF4"/>
<dbReference type="PANTHER" id="PTHR47099:SF1">
    <property type="entry name" value="METHYLCOBAMIDE:COM METHYLTRANSFERASE MTBA"/>
    <property type="match status" value="1"/>
</dbReference>
<organism evidence="2 3">
    <name type="scientific">Desulfocicer vacuolatum DSM 3385</name>
    <dbReference type="NCBI Taxonomy" id="1121400"/>
    <lineage>
        <taxon>Bacteria</taxon>
        <taxon>Pseudomonadati</taxon>
        <taxon>Thermodesulfobacteriota</taxon>
        <taxon>Desulfobacteria</taxon>
        <taxon>Desulfobacterales</taxon>
        <taxon>Desulfobacteraceae</taxon>
        <taxon>Desulfocicer</taxon>
    </lineage>
</organism>
<keyword evidence="3" id="KW-1185">Reference proteome</keyword>
<evidence type="ECO:0000313" key="3">
    <source>
        <dbReference type="Proteomes" id="UP000192418"/>
    </source>
</evidence>
<dbReference type="InterPro" id="IPR000257">
    <property type="entry name" value="Uroporphyrinogen_deCOase"/>
</dbReference>
<dbReference type="STRING" id="1121400.SAMN02746065_1571"/>
<dbReference type="Proteomes" id="UP000192418">
    <property type="component" value="Unassembled WGS sequence"/>
</dbReference>
<dbReference type="GO" id="GO:0004853">
    <property type="term" value="F:uroporphyrinogen decarboxylase activity"/>
    <property type="evidence" value="ECO:0007669"/>
    <property type="project" value="InterPro"/>
</dbReference>
<name>A0A1W2EXF4_9BACT</name>
<sequence>MKSIIDIINLPWAYHSDGKLDAVMDDLVSLGMKAINPFQPDVMDIKAMKEKYGDKIAVWGNIDLHYTLTRGTVDEVIEEVKTRFREVGPGGGYIISSGNTLTDYCKIENVLAMIDTIDKYREYPICIE</sequence>
<evidence type="ECO:0000313" key="2">
    <source>
        <dbReference type="EMBL" id="SMD14399.1"/>
    </source>
</evidence>
<dbReference type="InterPro" id="IPR052024">
    <property type="entry name" value="Methanogen_methyltrans"/>
</dbReference>
<feature type="domain" description="Uroporphyrinogen decarboxylase (URO-D)" evidence="1">
    <location>
        <begin position="9"/>
        <end position="120"/>
    </location>
</feature>
<accession>A0A1W2EXF4</accession>
<dbReference type="GO" id="GO:0006779">
    <property type="term" value="P:porphyrin-containing compound biosynthetic process"/>
    <property type="evidence" value="ECO:0007669"/>
    <property type="project" value="InterPro"/>
</dbReference>
<evidence type="ECO:0000259" key="1">
    <source>
        <dbReference type="Pfam" id="PF01208"/>
    </source>
</evidence>
<dbReference type="PANTHER" id="PTHR47099">
    <property type="entry name" value="METHYLCOBAMIDE:COM METHYLTRANSFERASE MTBA"/>
    <property type="match status" value="1"/>
</dbReference>
<dbReference type="Gene3D" id="3.20.20.210">
    <property type="match status" value="1"/>
</dbReference>
<proteinExistence type="predicted"/>
<dbReference type="OrthoDB" id="5423068at2"/>
<dbReference type="Pfam" id="PF01208">
    <property type="entry name" value="URO-D"/>
    <property type="match status" value="1"/>
</dbReference>
<reference evidence="2 3" key="1">
    <citation type="submission" date="2017-04" db="EMBL/GenBank/DDBJ databases">
        <authorList>
            <person name="Afonso C.L."/>
            <person name="Miller P.J."/>
            <person name="Scott M.A."/>
            <person name="Spackman E."/>
            <person name="Goraichik I."/>
            <person name="Dimitrov K.M."/>
            <person name="Suarez D.L."/>
            <person name="Swayne D.E."/>
        </authorList>
    </citation>
    <scope>NUCLEOTIDE SEQUENCE [LARGE SCALE GENOMIC DNA]</scope>
    <source>
        <strain evidence="2 3">DSM 3385</strain>
    </source>
</reference>